<evidence type="ECO:0008006" key="3">
    <source>
        <dbReference type="Google" id="ProtNLM"/>
    </source>
</evidence>
<protein>
    <recommendedName>
        <fullName evidence="3">Mediator of RNA polymerase II transcription subunit 25</fullName>
    </recommendedName>
</protein>
<gene>
    <name evidence="2" type="ORF">JR316_010970</name>
</gene>
<dbReference type="AlphaFoldDB" id="A0A8H8CGZ5"/>
<feature type="region of interest" description="Disordered" evidence="1">
    <location>
        <begin position="619"/>
        <end position="643"/>
    </location>
</feature>
<feature type="compositionally biased region" description="Low complexity" evidence="1">
    <location>
        <begin position="619"/>
        <end position="628"/>
    </location>
</feature>
<proteinExistence type="predicted"/>
<feature type="compositionally biased region" description="Pro residues" evidence="1">
    <location>
        <begin position="542"/>
        <end position="558"/>
    </location>
</feature>
<evidence type="ECO:0000313" key="2">
    <source>
        <dbReference type="EMBL" id="KAG5164464.1"/>
    </source>
</evidence>
<organism evidence="2">
    <name type="scientific">Psilocybe cubensis</name>
    <name type="common">Psychedelic mushroom</name>
    <name type="synonym">Stropharia cubensis</name>
    <dbReference type="NCBI Taxonomy" id="181762"/>
    <lineage>
        <taxon>Eukaryota</taxon>
        <taxon>Fungi</taxon>
        <taxon>Dikarya</taxon>
        <taxon>Basidiomycota</taxon>
        <taxon>Agaricomycotina</taxon>
        <taxon>Agaricomycetes</taxon>
        <taxon>Agaricomycetidae</taxon>
        <taxon>Agaricales</taxon>
        <taxon>Agaricineae</taxon>
        <taxon>Strophariaceae</taxon>
        <taxon>Psilocybe</taxon>
    </lineage>
</organism>
<feature type="compositionally biased region" description="Pro residues" evidence="1">
    <location>
        <begin position="515"/>
        <end position="527"/>
    </location>
</feature>
<sequence>MELENESYLFKPARPDQQVAVLLLIENSPAMSQHWPYLRDTCLDTLAAKLEHANNSALITVSVLESYPCHSPSPNPSLPRQCHGGFREGINTVQFNPIPENSISAGHISSCIDTLNQQNFRVSLPALHLIIVAANMPSDDDYGVPWAGHGYSSPWVYLANEMRAKNIHCHLVVSPQNDMGSLTLLFEETLKDPHYQLRIQGNAEEYLYPPMDPTKVMLRLSARPNYDRTSNSFAGGRIGLPRRNSYPLPDNFCREVFDEATGAPVSNEPDQPQSLVSQLQQYHGLTKKKVYGTKPTRQPFFRDERVEKHRQLPAPLIMPLAVMNSVPSPTSGGRPLSHSRIDRMNRVSQASPTDMHRRQYSGWPRRGSRMSTPEADHSWTTPPSHTDMSPGGSYTTSDLSATVTPIVPIDDVYGHQSAPVTLPSPPTHVMPGTGVYGATGRAEMNWSTPPMQPPQGPQQYVNHYTPGLPSYIPAEMPHYGYSDNSQPSYSVERVTGAMAAPSELARASNLAPRTTHPPMPLSPPNTVPPQGHHVASGASPSAIPPLPQPPVHAPPPQPSGHVERTSPTVANNVPRPTSSNKKTFEDENDERFSFSEEFVVATAHLFNTEVLPSYPDYPGSSSGLLSPSASEQILPPPPVPQAGELYASRDQSYVHSRANSRSGAAVASHSHGHVRATPYVPMSSSTINNDASLYALGAPHYAAQNYGSSLTGWAG</sequence>
<feature type="region of interest" description="Disordered" evidence="1">
    <location>
        <begin position="510"/>
        <end position="588"/>
    </location>
</feature>
<name>A0A8H8CGZ5_PSICU</name>
<feature type="compositionally biased region" description="Polar residues" evidence="1">
    <location>
        <begin position="565"/>
        <end position="581"/>
    </location>
</feature>
<dbReference type="EMBL" id="JAFIQS010000012">
    <property type="protein sequence ID" value="KAG5164464.1"/>
    <property type="molecule type" value="Genomic_DNA"/>
</dbReference>
<accession>A0A8H8CGZ5</accession>
<comment type="caution">
    <text evidence="2">The sequence shown here is derived from an EMBL/GenBank/DDBJ whole genome shotgun (WGS) entry which is preliminary data.</text>
</comment>
<feature type="compositionally biased region" description="Polar residues" evidence="1">
    <location>
        <begin position="378"/>
        <end position="394"/>
    </location>
</feature>
<evidence type="ECO:0000256" key="1">
    <source>
        <dbReference type="SAM" id="MobiDB-lite"/>
    </source>
</evidence>
<reference evidence="2" key="1">
    <citation type="submission" date="2021-02" db="EMBL/GenBank/DDBJ databases">
        <title>Psilocybe cubensis genome.</title>
        <authorList>
            <person name="Mckernan K.J."/>
            <person name="Crawford S."/>
            <person name="Trippe A."/>
            <person name="Kane L.T."/>
            <person name="Mclaughlin S."/>
        </authorList>
    </citation>
    <scope>NUCLEOTIDE SEQUENCE [LARGE SCALE GENOMIC DNA]</scope>
    <source>
        <strain evidence="2">MGC-MH-2018</strain>
    </source>
</reference>
<feature type="region of interest" description="Disordered" evidence="1">
    <location>
        <begin position="349"/>
        <end position="394"/>
    </location>
</feature>